<protein>
    <recommendedName>
        <fullName evidence="4 5">Cell division protein FtsZ</fullName>
    </recommendedName>
</protein>
<evidence type="ECO:0000259" key="9">
    <source>
        <dbReference type="SMART" id="SM00865"/>
    </source>
</evidence>
<feature type="domain" description="Tubulin/FtsZ 2-layer sandwich" evidence="9">
    <location>
        <begin position="220"/>
        <end position="341"/>
    </location>
</feature>
<dbReference type="InterPro" id="IPR008280">
    <property type="entry name" value="Tub_FtsZ_C"/>
</dbReference>
<dbReference type="AlphaFoldDB" id="A0A2V1ITB5"/>
<comment type="subcellular location">
    <subcellularLocation>
        <location evidence="4">Cytoplasm</location>
    </subcellularLocation>
    <text evidence="4">Assembles at midcell at the inner surface of the cytoplasmic membrane.</text>
</comment>
<dbReference type="InterPro" id="IPR045061">
    <property type="entry name" value="FtsZ/CetZ"/>
</dbReference>
<dbReference type="GO" id="GO:0000917">
    <property type="term" value="P:division septum assembly"/>
    <property type="evidence" value="ECO:0007669"/>
    <property type="project" value="UniProtKB-KW"/>
</dbReference>
<dbReference type="Pfam" id="PF00091">
    <property type="entry name" value="Tubulin"/>
    <property type="match status" value="1"/>
</dbReference>
<dbReference type="PANTHER" id="PTHR30314:SF3">
    <property type="entry name" value="MITOCHONDRIAL DIVISION PROTEIN FSZA"/>
    <property type="match status" value="1"/>
</dbReference>
<evidence type="ECO:0000313" key="11">
    <source>
        <dbReference type="Proteomes" id="UP000244905"/>
    </source>
</evidence>
<dbReference type="GO" id="GO:0043093">
    <property type="term" value="P:FtsZ-dependent cytokinesis"/>
    <property type="evidence" value="ECO:0007669"/>
    <property type="project" value="UniProtKB-UniRule"/>
</dbReference>
<keyword evidence="4 6" id="KW-0132">Cell division</keyword>
<feature type="binding site" evidence="4">
    <location>
        <begin position="38"/>
        <end position="42"/>
    </location>
    <ligand>
        <name>GTP</name>
        <dbReference type="ChEBI" id="CHEBI:37565"/>
    </ligand>
</feature>
<gene>
    <name evidence="4" type="primary">ftsZ</name>
    <name evidence="10" type="ORF">C5O23_01130</name>
</gene>
<keyword evidence="4 6" id="KW-0131">Cell cycle</keyword>
<sequence length="481" mass="50862">MEDQINNYNQDISDTSAFKSNNEGSDLACNIMAIGVGGGGNNAVNHMYVQGIKNVSFVNINTDHQTLCHSRVPHTLEIGDGLGAGNKPEKARDFAEESAEEIADLFDDQTKMVFITAGMGGGTGTGAAPVVARIAKERGLLTIGIVTIPFLFEGQKKIRKAIAGADEMAKHVDALLVINNERLGEIYGDLDFLNAFGKADDTLSIAARSISELITCNGLINLDFNDVDSTLRDGGAAIISTGYGEGENRVTNAIHNALNSPLLKNRDILGSKKLLFNLYFNPNAEEKFLMSETREITDFIGAINTDVDVIWGVGFDESLGNGVKMTILAAGFDVTLREEEEEIMAGGAASGFGFSMGTPGSRSSSPAASNSASAPAVPAPAAPVAPAKPKEPEVSDERLAEEYGLTKIKDLTEGKDRSSTIVLGLNQLDDDAVCDILEKYPTYKRDRKIVEDVRSGALDGSSGLQPAGQASGSAGQTISFG</sequence>
<comment type="caution">
    <text evidence="10">The sequence shown here is derived from an EMBL/GenBank/DDBJ whole genome shotgun (WGS) entry which is preliminary data.</text>
</comment>
<dbReference type="GO" id="GO:0005737">
    <property type="term" value="C:cytoplasm"/>
    <property type="evidence" value="ECO:0007669"/>
    <property type="project" value="UniProtKB-SubCell"/>
</dbReference>
<feature type="binding site" evidence="4">
    <location>
        <position position="200"/>
    </location>
    <ligand>
        <name>GTP</name>
        <dbReference type="ChEBI" id="CHEBI:37565"/>
    </ligand>
</feature>
<dbReference type="InterPro" id="IPR024757">
    <property type="entry name" value="FtsZ_C"/>
</dbReference>
<name>A0A2V1ITB5_9BACT</name>
<feature type="binding site" evidence="4">
    <location>
        <position position="157"/>
    </location>
    <ligand>
        <name>GTP</name>
        <dbReference type="ChEBI" id="CHEBI:37565"/>
    </ligand>
</feature>
<dbReference type="EMBL" id="PUEC01000002">
    <property type="protein sequence ID" value="PWB04190.1"/>
    <property type="molecule type" value="Genomic_DNA"/>
</dbReference>
<feature type="region of interest" description="Disordered" evidence="7">
    <location>
        <begin position="457"/>
        <end position="481"/>
    </location>
</feature>
<dbReference type="PRINTS" id="PR00423">
    <property type="entry name" value="CELLDVISFTSZ"/>
</dbReference>
<organism evidence="10 11">
    <name type="scientific">Duncaniella muris</name>
    <dbReference type="NCBI Taxonomy" id="2094150"/>
    <lineage>
        <taxon>Bacteria</taxon>
        <taxon>Pseudomonadati</taxon>
        <taxon>Bacteroidota</taxon>
        <taxon>Bacteroidia</taxon>
        <taxon>Bacteroidales</taxon>
        <taxon>Muribaculaceae</taxon>
        <taxon>Duncaniella</taxon>
    </lineage>
</organism>
<dbReference type="SUPFAM" id="SSF55307">
    <property type="entry name" value="Tubulin C-terminal domain-like"/>
    <property type="match status" value="1"/>
</dbReference>
<dbReference type="SUPFAM" id="SSF52490">
    <property type="entry name" value="Tubulin nucleotide-binding domain-like"/>
    <property type="match status" value="1"/>
</dbReference>
<reference evidence="11" key="1">
    <citation type="submission" date="2018-02" db="EMBL/GenBank/DDBJ databases">
        <authorList>
            <person name="Clavel T."/>
            <person name="Strowig T."/>
        </authorList>
    </citation>
    <scope>NUCLEOTIDE SEQUENCE [LARGE SCALE GENOMIC DNA]</scope>
    <source>
        <strain evidence="11">DSM 103720</strain>
    </source>
</reference>
<evidence type="ECO:0000256" key="4">
    <source>
        <dbReference type="HAMAP-Rule" id="MF_00909"/>
    </source>
</evidence>
<keyword evidence="3 4" id="KW-0342">GTP-binding</keyword>
<dbReference type="SMART" id="SM00864">
    <property type="entry name" value="Tubulin"/>
    <property type="match status" value="1"/>
</dbReference>
<accession>A0A2V1ITB5</accession>
<keyword evidence="4 6" id="KW-0717">Septation</keyword>
<dbReference type="Proteomes" id="UP000244905">
    <property type="component" value="Unassembled WGS sequence"/>
</dbReference>
<feature type="region of interest" description="Disordered" evidence="7">
    <location>
        <begin position="356"/>
        <end position="399"/>
    </location>
</feature>
<feature type="domain" description="Tubulin/FtsZ GTPase" evidence="8">
    <location>
        <begin position="30"/>
        <end position="218"/>
    </location>
</feature>
<evidence type="ECO:0000256" key="6">
    <source>
        <dbReference type="RuleBase" id="RU000631"/>
    </source>
</evidence>
<dbReference type="NCBIfam" id="TIGR00065">
    <property type="entry name" value="ftsZ"/>
    <property type="match status" value="1"/>
</dbReference>
<feature type="compositionally biased region" description="Polar residues" evidence="7">
    <location>
        <begin position="462"/>
        <end position="481"/>
    </location>
</feature>
<dbReference type="Pfam" id="PF12327">
    <property type="entry name" value="FtsZ_C"/>
    <property type="match status" value="1"/>
</dbReference>
<feature type="binding site" evidence="4">
    <location>
        <position position="153"/>
    </location>
    <ligand>
        <name>GTP</name>
        <dbReference type="ChEBI" id="CHEBI:37565"/>
    </ligand>
</feature>
<keyword evidence="4" id="KW-0963">Cytoplasm</keyword>
<proteinExistence type="inferred from homology"/>
<evidence type="ECO:0000259" key="8">
    <source>
        <dbReference type="SMART" id="SM00864"/>
    </source>
</evidence>
<evidence type="ECO:0000256" key="7">
    <source>
        <dbReference type="SAM" id="MobiDB-lite"/>
    </source>
</evidence>
<keyword evidence="2 4" id="KW-0547">Nucleotide-binding</keyword>
<dbReference type="PANTHER" id="PTHR30314">
    <property type="entry name" value="CELL DIVISION PROTEIN FTSZ-RELATED"/>
    <property type="match status" value="1"/>
</dbReference>
<dbReference type="InterPro" id="IPR000158">
    <property type="entry name" value="Cell_div_FtsZ"/>
</dbReference>
<evidence type="ECO:0000256" key="1">
    <source>
        <dbReference type="ARBA" id="ARBA00009690"/>
    </source>
</evidence>
<dbReference type="GO" id="GO:0051258">
    <property type="term" value="P:protein polymerization"/>
    <property type="evidence" value="ECO:0007669"/>
    <property type="project" value="UniProtKB-UniRule"/>
</dbReference>
<dbReference type="Gene3D" id="3.40.50.1440">
    <property type="entry name" value="Tubulin/FtsZ, GTPase domain"/>
    <property type="match status" value="1"/>
</dbReference>
<dbReference type="GO" id="GO:0005525">
    <property type="term" value="F:GTP binding"/>
    <property type="evidence" value="ECO:0007669"/>
    <property type="project" value="UniProtKB-UniRule"/>
</dbReference>
<keyword evidence="11" id="KW-1185">Reference proteome</keyword>
<dbReference type="CDD" id="cd02201">
    <property type="entry name" value="FtsZ_type1"/>
    <property type="match status" value="1"/>
</dbReference>
<dbReference type="PROSITE" id="PS01135">
    <property type="entry name" value="FTSZ_2"/>
    <property type="match status" value="1"/>
</dbReference>
<dbReference type="HAMAP" id="MF_00909">
    <property type="entry name" value="FtsZ"/>
    <property type="match status" value="1"/>
</dbReference>
<dbReference type="GO" id="GO:0032153">
    <property type="term" value="C:cell division site"/>
    <property type="evidence" value="ECO:0007669"/>
    <property type="project" value="UniProtKB-UniRule"/>
</dbReference>
<feature type="compositionally biased region" description="Basic and acidic residues" evidence="7">
    <location>
        <begin position="388"/>
        <end position="399"/>
    </location>
</feature>
<comment type="similarity">
    <text evidence="1 4 6">Belongs to the FtsZ family.</text>
</comment>
<evidence type="ECO:0000313" key="10">
    <source>
        <dbReference type="EMBL" id="PWB04190.1"/>
    </source>
</evidence>
<comment type="function">
    <text evidence="4 6">Essential cell division protein that forms a contractile ring structure (Z ring) at the future cell division site. The regulation of the ring assembly controls the timing and the location of cell division. One of the functions of the FtsZ ring is to recruit other cell division proteins to the septum to produce a new cell wall between the dividing cells. Binds GTP and shows GTPase activity.</text>
</comment>
<feature type="binding site" evidence="4">
    <location>
        <begin position="122"/>
        <end position="124"/>
    </location>
    <ligand>
        <name>GTP</name>
        <dbReference type="ChEBI" id="CHEBI:37565"/>
    </ligand>
</feature>
<feature type="compositionally biased region" description="Low complexity" evidence="7">
    <location>
        <begin position="356"/>
        <end position="376"/>
    </location>
</feature>
<dbReference type="SMART" id="SM00865">
    <property type="entry name" value="Tubulin_C"/>
    <property type="match status" value="1"/>
</dbReference>
<comment type="subunit">
    <text evidence="4">Homodimer. Polymerizes to form a dynamic ring structure in a strictly GTP-dependent manner. Interacts directly with several other division proteins.</text>
</comment>
<dbReference type="InterPro" id="IPR003008">
    <property type="entry name" value="Tubulin_FtsZ_GTPase"/>
</dbReference>
<dbReference type="GO" id="GO:0003924">
    <property type="term" value="F:GTPase activity"/>
    <property type="evidence" value="ECO:0007669"/>
    <property type="project" value="UniProtKB-UniRule"/>
</dbReference>
<evidence type="ECO:0000256" key="3">
    <source>
        <dbReference type="ARBA" id="ARBA00023134"/>
    </source>
</evidence>
<dbReference type="InterPro" id="IPR036525">
    <property type="entry name" value="Tubulin/FtsZ_GTPase_sf"/>
</dbReference>
<evidence type="ECO:0000256" key="2">
    <source>
        <dbReference type="ARBA" id="ARBA00022741"/>
    </source>
</evidence>
<dbReference type="InterPro" id="IPR020805">
    <property type="entry name" value="Cell_div_FtsZ_CS"/>
</dbReference>
<dbReference type="InterPro" id="IPR018316">
    <property type="entry name" value="Tubulin/FtsZ_2-layer-sand-dom"/>
</dbReference>
<evidence type="ECO:0000256" key="5">
    <source>
        <dbReference type="NCBIfam" id="TIGR00065"/>
    </source>
</evidence>